<dbReference type="EMBL" id="CP006965">
    <property type="protein sequence ID" value="AHF81161.1"/>
    <property type="molecule type" value="Genomic_DNA"/>
</dbReference>
<accession>W0I4W7</accession>
<evidence type="ECO:0000313" key="1">
    <source>
        <dbReference type="EMBL" id="AHF81161.1"/>
    </source>
</evidence>
<sequence>MRKSIVLVLMFITALSFANQAFAYEPQRLFDIEMYITVYPSGTAMVKINAKLIDPAFIAYFTNLNNSNPQNANNEFRKMVYSLIYGNFKREVEKKSKEAMIVIPEVGFIKIGKNWTAVVNFKIYNFLVEKNQTLQSSVYGPMSFLFKNHVFEYTWKKLTLVFPKDMYVVNLAPAPKELTENVAVWENGNYLPIIVLTFNETVFQQERTKKTKIIPFEEFLNNSTKLIYLTYDPFAGTVTFNGSITGVKPEQYHIAKIIDEFNRTMDLIKFDIKSTENGVTFSGEAKPMLQYKETLTKKMWNVTIKLPFRFDKVNIESPKGQNVEMIYSKTDGTAVNMVFEEKKICGPGIIVGLAILPLLLKKRRR</sequence>
<dbReference type="RefSeq" id="WP_042682195.1">
    <property type="nucleotide sequence ID" value="NZ_CP006965.1"/>
</dbReference>
<dbReference type="Proteomes" id="UP000019027">
    <property type="component" value="Chromosome"/>
</dbReference>
<protein>
    <submittedName>
        <fullName evidence="1">Uncharacterized protein</fullName>
    </submittedName>
</protein>
<dbReference type="InterPro" id="IPR027552">
    <property type="entry name" value="CGP_CTERM"/>
</dbReference>
<keyword evidence="2" id="KW-1185">Reference proteome</keyword>
<dbReference type="NCBIfam" id="TIGR04288">
    <property type="entry name" value="CGP_CTERM"/>
    <property type="match status" value="1"/>
</dbReference>
<organism evidence="1 2">
    <name type="scientific">Thermococcus paralvinellae</name>
    <dbReference type="NCBI Taxonomy" id="582419"/>
    <lineage>
        <taxon>Archaea</taxon>
        <taxon>Methanobacteriati</taxon>
        <taxon>Methanobacteriota</taxon>
        <taxon>Thermococci</taxon>
        <taxon>Thermococcales</taxon>
        <taxon>Thermococcaceae</taxon>
        <taxon>Thermococcus</taxon>
    </lineage>
</organism>
<dbReference type="OrthoDB" id="101208at2157"/>
<gene>
    <name evidence="1" type="ORF">TES1_1786</name>
</gene>
<dbReference type="KEGG" id="ths:TES1_1786"/>
<dbReference type="AlphaFoldDB" id="W0I4W7"/>
<dbReference type="GeneID" id="24906431"/>
<reference evidence="1 2" key="1">
    <citation type="journal article" date="2014" name="Int. J. Syst. Evol. Microbiol.">
        <title>Thermococcus paralvinellae sp. nov. and Thermococcus cleftensis sp. nov. of hyperthermophilic heterotrophs from deep-sea hydrothermal vents.</title>
        <authorList>
            <person name="Hensley S.A."/>
            <person name="Jung J.H."/>
            <person name="Park C.S."/>
            <person name="Holden J.F."/>
        </authorList>
    </citation>
    <scope>NUCLEOTIDE SEQUENCE [LARGE SCALE GENOMIC DNA]</scope>
    <source>
        <strain evidence="1 2">ES1</strain>
    </source>
</reference>
<proteinExistence type="predicted"/>
<dbReference type="STRING" id="582419.TES1_1786"/>
<dbReference type="HOGENOM" id="CLU_827992_0_0_2"/>
<name>W0I4W7_9EURY</name>
<evidence type="ECO:0000313" key="2">
    <source>
        <dbReference type="Proteomes" id="UP000019027"/>
    </source>
</evidence>